<feature type="region of interest" description="Disordered" evidence="2">
    <location>
        <begin position="284"/>
        <end position="321"/>
    </location>
</feature>
<gene>
    <name evidence="4" type="ORF">Tci_065998</name>
</gene>
<feature type="compositionally biased region" description="Low complexity" evidence="2">
    <location>
        <begin position="1252"/>
        <end position="1272"/>
    </location>
</feature>
<feature type="region of interest" description="Disordered" evidence="2">
    <location>
        <begin position="2260"/>
        <end position="2302"/>
    </location>
</feature>
<keyword evidence="1" id="KW-0175">Coiled coil</keyword>
<accession>A0A6L2P6E6</accession>
<evidence type="ECO:0000259" key="3">
    <source>
        <dbReference type="Pfam" id="PF07727"/>
    </source>
</evidence>
<dbReference type="InterPro" id="IPR013103">
    <property type="entry name" value="RVT_2"/>
</dbReference>
<feature type="domain" description="Reverse transcriptase Ty1/copia-type" evidence="3">
    <location>
        <begin position="1621"/>
        <end position="1679"/>
    </location>
</feature>
<evidence type="ECO:0000256" key="2">
    <source>
        <dbReference type="SAM" id="MobiDB-lite"/>
    </source>
</evidence>
<feature type="compositionally biased region" description="Low complexity" evidence="2">
    <location>
        <begin position="303"/>
        <end position="317"/>
    </location>
</feature>
<dbReference type="EMBL" id="BKCJ010010978">
    <property type="protein sequence ID" value="GEU94020.1"/>
    <property type="molecule type" value="Genomic_DNA"/>
</dbReference>
<evidence type="ECO:0000256" key="1">
    <source>
        <dbReference type="SAM" id="Coils"/>
    </source>
</evidence>
<feature type="region of interest" description="Disordered" evidence="2">
    <location>
        <begin position="1328"/>
        <end position="1365"/>
    </location>
</feature>
<organism evidence="4">
    <name type="scientific">Tanacetum cinerariifolium</name>
    <name type="common">Dalmatian daisy</name>
    <name type="synonym">Chrysanthemum cinerariifolium</name>
    <dbReference type="NCBI Taxonomy" id="118510"/>
    <lineage>
        <taxon>Eukaryota</taxon>
        <taxon>Viridiplantae</taxon>
        <taxon>Streptophyta</taxon>
        <taxon>Embryophyta</taxon>
        <taxon>Tracheophyta</taxon>
        <taxon>Spermatophyta</taxon>
        <taxon>Magnoliopsida</taxon>
        <taxon>eudicotyledons</taxon>
        <taxon>Gunneridae</taxon>
        <taxon>Pentapetalae</taxon>
        <taxon>asterids</taxon>
        <taxon>campanulids</taxon>
        <taxon>Asterales</taxon>
        <taxon>Asteraceae</taxon>
        <taxon>Asteroideae</taxon>
        <taxon>Anthemideae</taxon>
        <taxon>Anthemidinae</taxon>
        <taxon>Tanacetum</taxon>
    </lineage>
</organism>
<sequence>METLTVESPIPTVSSPVPTACLNDSPEPFSEARLISKRVANQEESPSLDNILSLTNRFEDILRVTTSSNEAIRVEVDTDPALLLFCLFSCFLSQVEPKKVSDALQDPSWVEAMQEELLQFKIQKVWTLVDCPKGVRPIGTKWVLKNKKDERGIVVRNEARLVAQGHTQEEGIDYDKFEAKGDEGYFIGYSMSSKAFRVFNKRTRRVEENLYVEFLENKAIEKGASPNWLFDIDFLTKSMNYVPVDAGTNSTNLSGTKDAAYQEVKKDVSSLRYIALPNWAHDALSESSSSKPHDESSTKVPEGSGNPNPTTSSSNPPADQMDTLTVESLIPTDSSLVPTACLNDSPEPSNPSWVEAMQEELLQFKIQNVWTFVDCPKGVRPIGTKWVLKNKKDERGIVVRNKARLVAQGHTQEEGINYDEVFAPVARIEAIRLFLAYASFIGFTVIQRFQQKYIKWKKLCIDYIRLREPGMLCREFEALMHEKFQMSAMGELNFFFGLQILQKEDGIFLSYDKPDIMFIVYACARHQVTPKECHLHAVKRIFRYLNGHSKLGLWYPKESAFDLVAYSDSDYGGASQDRKSTIGGSQFLGRSINLPLLVIVPLLCFHYQCKLFPLLGKLSTVSVFLGFRLTFTGTSKYWGVLKMLMISLRLIPLFCSTARIETTDEGTHILATVDDIQRTVSESSLRRNLKLRDEDGVVSIPDTELFENLTLMGYNISQNQKFTFQKGQFSHQWKYLIHTIMQCLSPKSTGFNEFSSNIATALICLATNNEPASPVRDVSEGEACPTEYGFIADQDRATIAKSSTLPYESAPRVTSLAADKGNMQHTISELMALCTSLQRQHSELLAKFQAQEVEILRLKERVQVLEDRESVAAKHSRDDAPIKGRSINEGDVAAERISNDSEEIARVLTFMDAATILAGGIDVPTGSGSIPTAGPLATDISTGSEVALTASLIVTSYSRRKGKKVMVESDTPKKQRLQEQIDAQVARELEEQQEKEDIRMNEQIARDAEVARIYAEEELQGMINSLDRPMTKKQKRDYYMAMIRKNLGWKVKDFKGITFKEIEAKFAAVWKQVKDFIPMGSNEEAERLKWKGLNLEQEHVKKQKTSEEAPEIEEISEEKIKDIMQLVPVEDVYVPALQVKHPIIDWKQLDREDLNQLWALMKEYLSIRLATSEKEMELWVKLKRLAFCDYHNMIVILEKYEHNHDFHQIVDFVEASHIRIETTDAETKILATSDGEGSGTPTEPHHTPTPEAPQSPQHEPSSSSLPPSLALPTTIDEPASHIGDDSQGEAFLTVSGLEAEQDMETIIKTSSLPRDLTPKLKARIKLLEDKDGGGAEPSGEDAPIKGRSLSTGKEAGERGKVSTVSVPTGSGVIPIASPIFTTATLATSYSIRKGKEKMIESKTPKKKKLQEQIDVQMARQLEEEIARDAQRMNEQIARDAKITRIHAEEELQIMIDGLERSNEMIAKHLHDYEQAAVELTIGEKIELINELVKYQDHHASILKYQAQQSKPLSKKQQKEFYMLVLRSHAGWKTKHFKGMSLKEIKEKFVPVWKQIEDFVPIDIPTASDEFLLPEFIPTASEDRSILWEQQDEPKRVHQALKDPSWIKAMQEELLQFKMQKEEGIDCDEVFAPVARIEAIRLFLAYASFMAFMVYQMDVKSAFLYGTIKEEVYVCQPQGLRTLIILTKSTKWSRHFMVYIKLLELAKIIRKFRLIEGKSASSLIDKEKPLLKDPDGEDVDVHTYSVPTGSGVIPTGSPIFTTATVATSYSRRKGKEKMVELETAKKKKLQEQMDVQMARQLEEEIARDAQRMNEQIAKDAKIARIHAEEELQIMIDGLERSNEMIAKHLHDYEQAAGRFESTMGVSERTLNIRQATSDKEKDLWRLRNLYAGGKGLPIEEGTCNSDDNDEFLFLEFIPTASEDRSILWEQQDEPKRVHQAIKDPSWIKAMQEELLQFKMQKVWILVDLPSRKRDIAKFIRKFGLIEEKSASAPIDTEKPLLKDPDGEDVDVHTYSDTPLLGVNTPRSDEDMLELMELTVFLLPKVEKVRTGVNDVDLQFAETHNMVAYLSKSDASEGFNKIIDFLNGSSIKYALTMNPNIYVSCIKQFWITVAVKQVNDVTRLQALVDKKKVVVIEAIVREALRLDDAEGMDCLPNEEIFAELARMGYEKPSTKLTFYKAFFSSQWKFLIHTILLVRNIDSTTKFYMYPCFLQLIIRKQVGDLSTHTTKYTSPALTQKVFANMRRVRKRFSRVETPLFADDSAAHGEVPTITKEPSISSPTPPTPPPQPPQDIPSTSQRVETSDDTVMYDESNHRRMIAEMDQDDVVVLEDDKEEDSEVADAVKDVDEATEDETEQTEVQEVVKVVITAKLIYEVTAASEPITDASIIIPAAAAQVLAVTITAAHARVDVASSRRKKGVVIGDPESESTTSTIIPGKTKSKDKGKRILVKDPKPLKKKQHIKQDEQYARELDAKLNNDIDWDEVIDHVKIKAKEDPAIEEEKNRALQKLNETLAERAAKRRKLDREIITFTSTQLILLVERKYPLTRFTLDQMLNGVRLKVEEKSEVSLELLRFIRQQHQEGQLE</sequence>
<feature type="region of interest" description="Disordered" evidence="2">
    <location>
        <begin position="2331"/>
        <end position="2355"/>
    </location>
</feature>
<feature type="coiled-coil region" evidence="1">
    <location>
        <begin position="974"/>
        <end position="1006"/>
    </location>
</feature>
<feature type="domain" description="Reverse transcriptase Ty1/copia-type" evidence="3">
    <location>
        <begin position="124"/>
        <end position="177"/>
    </location>
</feature>
<comment type="caution">
    <text evidence="4">The sequence shown here is derived from an EMBL/GenBank/DDBJ whole genome shotgun (WGS) entry which is preliminary data.</text>
</comment>
<dbReference type="PANTHER" id="PTHR11439:SF495">
    <property type="entry name" value="REVERSE TRANSCRIPTASE, RNA-DEPENDENT DNA POLYMERASE-RELATED"/>
    <property type="match status" value="1"/>
</dbReference>
<evidence type="ECO:0000313" key="4">
    <source>
        <dbReference type="EMBL" id="GEU94020.1"/>
    </source>
</evidence>
<feature type="region of interest" description="Disordered" evidence="2">
    <location>
        <begin position="1231"/>
        <end position="1286"/>
    </location>
</feature>
<reference evidence="4" key="1">
    <citation type="journal article" date="2019" name="Sci. Rep.">
        <title>Draft genome of Tanacetum cinerariifolium, the natural source of mosquito coil.</title>
        <authorList>
            <person name="Yamashiro T."/>
            <person name="Shiraishi A."/>
            <person name="Satake H."/>
            <person name="Nakayama K."/>
        </authorList>
    </citation>
    <scope>NUCLEOTIDE SEQUENCE</scope>
</reference>
<feature type="compositionally biased region" description="Pro residues" evidence="2">
    <location>
        <begin position="2279"/>
        <end position="2291"/>
    </location>
</feature>
<name>A0A6L2P6E6_TANCI</name>
<feature type="coiled-coil region" evidence="1">
    <location>
        <begin position="1771"/>
        <end position="1817"/>
    </location>
</feature>
<dbReference type="PANTHER" id="PTHR11439">
    <property type="entry name" value="GAG-POL-RELATED RETROTRANSPOSON"/>
    <property type="match status" value="1"/>
</dbReference>
<feature type="domain" description="Reverse transcriptase Ty1/copia-type" evidence="3">
    <location>
        <begin position="368"/>
        <end position="442"/>
    </location>
</feature>
<feature type="compositionally biased region" description="Low complexity" evidence="2">
    <location>
        <begin position="2268"/>
        <end position="2278"/>
    </location>
</feature>
<proteinExistence type="predicted"/>
<protein>
    <recommendedName>
        <fullName evidence="3">Reverse transcriptase Ty1/copia-type domain-containing protein</fullName>
    </recommendedName>
</protein>
<feature type="region of interest" description="Disordered" evidence="2">
    <location>
        <begin position="2420"/>
        <end position="2442"/>
    </location>
</feature>
<dbReference type="Pfam" id="PF07727">
    <property type="entry name" value="RVT_2"/>
    <property type="match status" value="3"/>
</dbReference>